<organism evidence="1 2">
    <name type="scientific">Propionispora vibrioides</name>
    <dbReference type="NCBI Taxonomy" id="112903"/>
    <lineage>
        <taxon>Bacteria</taxon>
        <taxon>Bacillati</taxon>
        <taxon>Bacillota</taxon>
        <taxon>Negativicutes</taxon>
        <taxon>Selenomonadales</taxon>
        <taxon>Sporomusaceae</taxon>
        <taxon>Propionispora</taxon>
    </lineage>
</organism>
<name>A0A1H8VWZ3_9FIRM</name>
<dbReference type="Proteomes" id="UP000198847">
    <property type="component" value="Unassembled WGS sequence"/>
</dbReference>
<dbReference type="OrthoDB" id="2905737at2"/>
<evidence type="ECO:0000313" key="1">
    <source>
        <dbReference type="EMBL" id="SEP19916.1"/>
    </source>
</evidence>
<dbReference type="RefSeq" id="WP_091747333.1">
    <property type="nucleotide sequence ID" value="NZ_FODY01000013.1"/>
</dbReference>
<evidence type="ECO:0000313" key="2">
    <source>
        <dbReference type="Proteomes" id="UP000198847"/>
    </source>
</evidence>
<accession>A0A1H8VWZ3</accession>
<dbReference type="STRING" id="112903.SAMN04490178_11317"/>
<dbReference type="EMBL" id="FODY01000013">
    <property type="protein sequence ID" value="SEP19916.1"/>
    <property type="molecule type" value="Genomic_DNA"/>
</dbReference>
<gene>
    <name evidence="1" type="ORF">SAMN04490178_11317</name>
</gene>
<reference evidence="1 2" key="1">
    <citation type="submission" date="2016-10" db="EMBL/GenBank/DDBJ databases">
        <authorList>
            <person name="de Groot N.N."/>
        </authorList>
    </citation>
    <scope>NUCLEOTIDE SEQUENCE [LARGE SCALE GENOMIC DNA]</scope>
    <source>
        <strain evidence="1 2">DSM 13305</strain>
    </source>
</reference>
<proteinExistence type="predicted"/>
<dbReference type="AlphaFoldDB" id="A0A1H8VWZ3"/>
<protein>
    <submittedName>
        <fullName evidence="1">Uncharacterized protein</fullName>
    </submittedName>
</protein>
<keyword evidence="2" id="KW-1185">Reference proteome</keyword>
<sequence length="77" mass="9034">MADLQDLKEKVSAISKELREAVDLSIELRRQSPKDKSEVIVVWELFLKDFFGYVKQRSKEAKDNLLSGVSWTRLKFF</sequence>